<evidence type="ECO:0000259" key="6">
    <source>
        <dbReference type="PROSITE" id="PS50113"/>
    </source>
</evidence>
<evidence type="ECO:0000256" key="2">
    <source>
        <dbReference type="ARBA" id="ARBA00022643"/>
    </source>
</evidence>
<organism evidence="7 8">
    <name type="scientific">Basidiobolus ranarum</name>
    <dbReference type="NCBI Taxonomy" id="34480"/>
    <lineage>
        <taxon>Eukaryota</taxon>
        <taxon>Fungi</taxon>
        <taxon>Fungi incertae sedis</taxon>
        <taxon>Zoopagomycota</taxon>
        <taxon>Entomophthoromycotina</taxon>
        <taxon>Basidiobolomycetes</taxon>
        <taxon>Basidiobolales</taxon>
        <taxon>Basidiobolaceae</taxon>
        <taxon>Basidiobolus</taxon>
    </lineage>
</organism>
<reference evidence="7 8" key="1">
    <citation type="submission" date="2023-04" db="EMBL/GenBank/DDBJ databases">
        <title>Genome of Basidiobolus ranarum AG-B5.</title>
        <authorList>
            <person name="Stajich J.E."/>
            <person name="Carter-House D."/>
            <person name="Gryganskyi A."/>
        </authorList>
    </citation>
    <scope>NUCLEOTIDE SEQUENCE [LARGE SCALE GENOMIC DNA]</scope>
    <source>
        <strain evidence="7 8">AG-B5</strain>
    </source>
</reference>
<accession>A0ABR2WN91</accession>
<keyword evidence="8" id="KW-1185">Reference proteome</keyword>
<dbReference type="EMBL" id="JASJQH010000763">
    <property type="protein sequence ID" value="KAK9762983.1"/>
    <property type="molecule type" value="Genomic_DNA"/>
</dbReference>
<dbReference type="Pfam" id="PF13426">
    <property type="entry name" value="PAS_9"/>
    <property type="match status" value="2"/>
</dbReference>
<evidence type="ECO:0000256" key="1">
    <source>
        <dbReference type="ARBA" id="ARBA00022630"/>
    </source>
</evidence>
<evidence type="ECO:0000256" key="3">
    <source>
        <dbReference type="ARBA" id="ARBA00022991"/>
    </source>
</evidence>
<feature type="domain" description="PAC" evidence="6">
    <location>
        <begin position="248"/>
        <end position="302"/>
    </location>
</feature>
<gene>
    <name evidence="7" type="ORF">K7432_010748</name>
</gene>
<keyword evidence="3" id="KW-0157">Chromophore</keyword>
<dbReference type="CDD" id="cd00130">
    <property type="entry name" value="PAS"/>
    <property type="match status" value="2"/>
</dbReference>
<proteinExistence type="predicted"/>
<dbReference type="PANTHER" id="PTHR47429:SF7">
    <property type="entry name" value="GATA-FACTOR"/>
    <property type="match status" value="1"/>
</dbReference>
<keyword evidence="2" id="KW-0288">FMN</keyword>
<feature type="region of interest" description="Disordered" evidence="4">
    <location>
        <begin position="116"/>
        <end position="135"/>
    </location>
</feature>
<evidence type="ECO:0000259" key="5">
    <source>
        <dbReference type="PROSITE" id="PS50112"/>
    </source>
</evidence>
<dbReference type="PROSITE" id="PS50113">
    <property type="entry name" value="PAC"/>
    <property type="match status" value="1"/>
</dbReference>
<dbReference type="PANTHER" id="PTHR47429">
    <property type="entry name" value="PROTEIN TWIN LOV 1"/>
    <property type="match status" value="1"/>
</dbReference>
<keyword evidence="1" id="KW-0285">Flavoprotein</keyword>
<feature type="domain" description="PAS" evidence="5">
    <location>
        <begin position="178"/>
        <end position="212"/>
    </location>
</feature>
<evidence type="ECO:0000313" key="7">
    <source>
        <dbReference type="EMBL" id="KAK9762983.1"/>
    </source>
</evidence>
<dbReference type="InterPro" id="IPR000014">
    <property type="entry name" value="PAS"/>
</dbReference>
<evidence type="ECO:0000256" key="4">
    <source>
        <dbReference type="SAM" id="MobiDB-lite"/>
    </source>
</evidence>
<sequence>MSVPLRYGAFDNIHEDVDMEVINAQNHQFLPDIGMDPSFQFQFSPRPVNSSLYSMPMSPTDPKVLATKTGGFAPLVYDLPYANPLSSYPPLFSQETPDLYSSPDFSDFVKPQAGSLSPLNSNTDGSKPGSPPTANSTINSFPGLYSNSGFDMIGILAKVALRANPQINVGSVDMSCAFLVVDARRFDFPIVYASASFEKLSGYSGPEIIGRNCRFLQSPDGQVTLGSRRKFTDNSAVHNIKSTMIQGKESQNSLVNYKKNGQPFINLITVIPIAYDGDEITHFVGLQVDLVEQPNSILERMKDGTYIVNYNLLSIPPLITTELFHRPFDDFFQAPNNNTSCSISSEVYDLVGLEPSTDDQVTNRLWNRMLLEHSEDVIHVLSLKGIFLYCSPSCKKVLEYDPDELVGQNISRSTYLT</sequence>
<evidence type="ECO:0000313" key="8">
    <source>
        <dbReference type="Proteomes" id="UP001479436"/>
    </source>
</evidence>
<dbReference type="InterPro" id="IPR035965">
    <property type="entry name" value="PAS-like_dom_sf"/>
</dbReference>
<feature type="compositionally biased region" description="Polar residues" evidence="4">
    <location>
        <begin position="116"/>
        <end position="125"/>
    </location>
</feature>
<comment type="caution">
    <text evidence="7">The sequence shown here is derived from an EMBL/GenBank/DDBJ whole genome shotgun (WGS) entry which is preliminary data.</text>
</comment>
<dbReference type="PROSITE" id="PS50112">
    <property type="entry name" value="PAS"/>
    <property type="match status" value="2"/>
</dbReference>
<dbReference type="InterPro" id="IPR000700">
    <property type="entry name" value="PAS-assoc_C"/>
</dbReference>
<dbReference type="SUPFAM" id="SSF55785">
    <property type="entry name" value="PYP-like sensor domain (PAS domain)"/>
    <property type="match status" value="2"/>
</dbReference>
<name>A0ABR2WN91_9FUNG</name>
<dbReference type="Gene3D" id="3.30.450.20">
    <property type="entry name" value="PAS domain"/>
    <property type="match status" value="2"/>
</dbReference>
<dbReference type="Proteomes" id="UP001479436">
    <property type="component" value="Unassembled WGS sequence"/>
</dbReference>
<evidence type="ECO:0008006" key="9">
    <source>
        <dbReference type="Google" id="ProtNLM"/>
    </source>
</evidence>
<feature type="domain" description="PAS" evidence="5">
    <location>
        <begin position="368"/>
        <end position="417"/>
    </location>
</feature>
<protein>
    <recommendedName>
        <fullName evidence="9">LOV domain-containing protein</fullName>
    </recommendedName>
</protein>